<comment type="caution">
    <text evidence="2">The sequence shown here is derived from an EMBL/GenBank/DDBJ whole genome shotgun (WGS) entry which is preliminary data.</text>
</comment>
<reference evidence="2 3" key="1">
    <citation type="submission" date="2024-03" db="EMBL/GenBank/DDBJ databases">
        <title>Actinomycetospora sp. OC33-EN07, a novel actinomycete isolated from wild orchid (Aerides multiflora).</title>
        <authorList>
            <person name="Suriyachadkun C."/>
        </authorList>
    </citation>
    <scope>NUCLEOTIDE SEQUENCE [LARGE SCALE GENOMIC DNA]</scope>
    <source>
        <strain evidence="2 3">OC33-EN07</strain>
    </source>
</reference>
<sequence length="187" mass="20504">MTASADGVFTTYGAKESPQTFEAVGSIYSEVYAEAPYHEGAADFSDFAESLPRRAEVPSFRVVVASSDGDVVGFALGHQLTPNTKWWDGALEPPPSDVTTEWSGRTFAVIELAVRGPWRKQGYAAQLHAHLIAGLTEERLTLLVRPDAEPAHKAYTSWGYEQVGQIKPFADAPIYDAMLRPLNLPRH</sequence>
<feature type="domain" description="N-acetyltransferase" evidence="1">
    <location>
        <begin position="9"/>
        <end position="181"/>
    </location>
</feature>
<dbReference type="InterPro" id="IPR016181">
    <property type="entry name" value="Acyl_CoA_acyltransferase"/>
</dbReference>
<evidence type="ECO:0000313" key="3">
    <source>
        <dbReference type="Proteomes" id="UP001369736"/>
    </source>
</evidence>
<dbReference type="Proteomes" id="UP001369736">
    <property type="component" value="Unassembled WGS sequence"/>
</dbReference>
<proteinExistence type="predicted"/>
<dbReference type="Gene3D" id="3.40.630.30">
    <property type="match status" value="1"/>
</dbReference>
<gene>
    <name evidence="2" type="ORF">WCD58_13430</name>
</gene>
<organism evidence="2 3">
    <name type="scientific">Actinomycetospora flava</name>
    <dbReference type="NCBI Taxonomy" id="3129232"/>
    <lineage>
        <taxon>Bacteria</taxon>
        <taxon>Bacillati</taxon>
        <taxon>Actinomycetota</taxon>
        <taxon>Actinomycetes</taxon>
        <taxon>Pseudonocardiales</taxon>
        <taxon>Pseudonocardiaceae</taxon>
        <taxon>Actinomycetospora</taxon>
    </lineage>
</organism>
<dbReference type="PROSITE" id="PS51186">
    <property type="entry name" value="GNAT"/>
    <property type="match status" value="1"/>
</dbReference>
<protein>
    <submittedName>
        <fullName evidence="2">GNAT family N-acetyltransferase</fullName>
    </submittedName>
</protein>
<dbReference type="RefSeq" id="WP_337703539.1">
    <property type="nucleotide sequence ID" value="NZ_JBBEGM010000004.1"/>
</dbReference>
<evidence type="ECO:0000259" key="1">
    <source>
        <dbReference type="PROSITE" id="PS51186"/>
    </source>
</evidence>
<keyword evidence="3" id="KW-1185">Reference proteome</keyword>
<dbReference type="SUPFAM" id="SSF55729">
    <property type="entry name" value="Acyl-CoA N-acyltransferases (Nat)"/>
    <property type="match status" value="1"/>
</dbReference>
<dbReference type="Pfam" id="PF00583">
    <property type="entry name" value="Acetyltransf_1"/>
    <property type="match status" value="1"/>
</dbReference>
<dbReference type="InterPro" id="IPR000182">
    <property type="entry name" value="GNAT_dom"/>
</dbReference>
<evidence type="ECO:0000313" key="2">
    <source>
        <dbReference type="EMBL" id="MEJ2862167.1"/>
    </source>
</evidence>
<name>A0ABU8M535_9PSEU</name>
<dbReference type="EMBL" id="JBBEGM010000004">
    <property type="protein sequence ID" value="MEJ2862167.1"/>
    <property type="molecule type" value="Genomic_DNA"/>
</dbReference>
<accession>A0ABU8M535</accession>